<dbReference type="RefSeq" id="WP_377576199.1">
    <property type="nucleotide sequence ID" value="NZ_JBHTKA010000001.1"/>
</dbReference>
<name>A0ABW3JYQ0_9BACT</name>
<keyword evidence="2" id="KW-1185">Reference proteome</keyword>
<gene>
    <name evidence="1" type="ORF">ACFQ21_05955</name>
</gene>
<evidence type="ECO:0000313" key="2">
    <source>
        <dbReference type="Proteomes" id="UP001597112"/>
    </source>
</evidence>
<dbReference type="Proteomes" id="UP001597112">
    <property type="component" value="Unassembled WGS sequence"/>
</dbReference>
<evidence type="ECO:0008006" key="3">
    <source>
        <dbReference type="Google" id="ProtNLM"/>
    </source>
</evidence>
<proteinExistence type="predicted"/>
<dbReference type="EMBL" id="JBHTKA010000001">
    <property type="protein sequence ID" value="MFD0998840.1"/>
    <property type="molecule type" value="Genomic_DNA"/>
</dbReference>
<accession>A0ABW3JYQ0</accession>
<sequence>MILLFKTDLACSHDVEHIAAELTKITGRNNWSVDIGDEDKVLRVLTEKDITASIQDILYNHGFTCETLK</sequence>
<organism evidence="1 2">
    <name type="scientific">Ohtaekwangia kribbensis</name>
    <dbReference type="NCBI Taxonomy" id="688913"/>
    <lineage>
        <taxon>Bacteria</taxon>
        <taxon>Pseudomonadati</taxon>
        <taxon>Bacteroidota</taxon>
        <taxon>Cytophagia</taxon>
        <taxon>Cytophagales</taxon>
        <taxon>Fulvivirgaceae</taxon>
        <taxon>Ohtaekwangia</taxon>
    </lineage>
</organism>
<evidence type="ECO:0000313" key="1">
    <source>
        <dbReference type="EMBL" id="MFD0998840.1"/>
    </source>
</evidence>
<protein>
    <recommendedName>
        <fullName evidence="3">HMA domain-containing protein</fullName>
    </recommendedName>
</protein>
<reference evidence="2" key="1">
    <citation type="journal article" date="2019" name="Int. J. Syst. Evol. Microbiol.">
        <title>The Global Catalogue of Microorganisms (GCM) 10K type strain sequencing project: providing services to taxonomists for standard genome sequencing and annotation.</title>
        <authorList>
            <consortium name="The Broad Institute Genomics Platform"/>
            <consortium name="The Broad Institute Genome Sequencing Center for Infectious Disease"/>
            <person name="Wu L."/>
            <person name="Ma J."/>
        </authorList>
    </citation>
    <scope>NUCLEOTIDE SEQUENCE [LARGE SCALE GENOMIC DNA]</scope>
    <source>
        <strain evidence="2">CCUG 58938</strain>
    </source>
</reference>
<comment type="caution">
    <text evidence="1">The sequence shown here is derived from an EMBL/GenBank/DDBJ whole genome shotgun (WGS) entry which is preliminary data.</text>
</comment>